<evidence type="ECO:0000313" key="2">
    <source>
        <dbReference type="Proteomes" id="UP000215703"/>
    </source>
</evidence>
<organism evidence="1 2">
    <name type="scientific">Bradyrhizobium ottawaense</name>
    <dbReference type="NCBI Taxonomy" id="931866"/>
    <lineage>
        <taxon>Bacteria</taxon>
        <taxon>Pseudomonadati</taxon>
        <taxon>Pseudomonadota</taxon>
        <taxon>Alphaproteobacteria</taxon>
        <taxon>Hyphomicrobiales</taxon>
        <taxon>Nitrobacteraceae</taxon>
        <taxon>Bradyrhizobium</taxon>
    </lineage>
</organism>
<accession>A0A2U8P3H9</accession>
<protein>
    <submittedName>
        <fullName evidence="1">Uncharacterized protein</fullName>
    </submittedName>
</protein>
<name>A0A2U8P3H9_9BRAD</name>
<reference evidence="1 2" key="1">
    <citation type="journal article" date="2014" name="Int. J. Syst. Evol. Microbiol.">
        <title>Bradyrhizobium ottawaense sp. nov., a symbiotic nitrogen fixing bacterium from root nodules of soybeans in Canada.</title>
        <authorList>
            <person name="Yu X."/>
            <person name="Cloutier S."/>
            <person name="Tambong J.T."/>
            <person name="Bromfield E.S."/>
        </authorList>
    </citation>
    <scope>NUCLEOTIDE SEQUENCE [LARGE SCALE GENOMIC DNA]</scope>
    <source>
        <strain evidence="1 2">OO99</strain>
    </source>
</reference>
<dbReference type="AlphaFoldDB" id="A0A2U8P3H9"/>
<dbReference type="Proteomes" id="UP000215703">
    <property type="component" value="Chromosome"/>
</dbReference>
<sequence>MPLTDGATTSVRGKIMRARGDIARDSDKGRLYQRVLWQSATLYHQNAQLLGRRAGPAAAAIGLSIDRTCRQAMTGLP</sequence>
<proteinExistence type="predicted"/>
<evidence type="ECO:0000313" key="1">
    <source>
        <dbReference type="EMBL" id="AWL92269.1"/>
    </source>
</evidence>
<dbReference type="EMBL" id="CP029425">
    <property type="protein sequence ID" value="AWL92269.1"/>
    <property type="molecule type" value="Genomic_DNA"/>
</dbReference>
<reference evidence="1 2" key="2">
    <citation type="journal article" date="2017" name="Syst. Appl. Microbiol.">
        <title>Soybeans inoculated with root zone soils of Canadian native legumes harbour diverse and novel Bradyrhizobium spp. that possess agricultural potential.</title>
        <authorList>
            <person name="Bromfield E.S.P."/>
            <person name="Cloutier S."/>
            <person name="Tambong J.T."/>
            <person name="Tran Thi T.V."/>
        </authorList>
    </citation>
    <scope>NUCLEOTIDE SEQUENCE [LARGE SCALE GENOMIC DNA]</scope>
    <source>
        <strain evidence="1 2">OO99</strain>
    </source>
</reference>
<gene>
    <name evidence="1" type="ORF">CIT37_08675</name>
</gene>